<evidence type="ECO:0000313" key="3">
    <source>
        <dbReference type="EMBL" id="EGF22804.1"/>
    </source>
</evidence>
<dbReference type="Proteomes" id="UP000005947">
    <property type="component" value="Unassembled WGS sequence"/>
</dbReference>
<reference evidence="3 4" key="1">
    <citation type="submission" date="2011-02" db="EMBL/GenBank/DDBJ databases">
        <authorList>
            <person name="Muzny D."/>
            <person name="Qin X."/>
            <person name="Buhay C."/>
            <person name="Dugan-Rocha S."/>
            <person name="Ding Y."/>
            <person name="Chen G."/>
            <person name="Hawes A."/>
            <person name="Holder M."/>
            <person name="Jhangiani S."/>
            <person name="Johnson A."/>
            <person name="Khan Z."/>
            <person name="Li Z."/>
            <person name="Liu W."/>
            <person name="Liu X."/>
            <person name="Perez L."/>
            <person name="Shen H."/>
            <person name="Wang Q."/>
            <person name="Watt J."/>
            <person name="Xi L."/>
            <person name="Xin Y."/>
            <person name="Zhou J."/>
            <person name="Deng J."/>
            <person name="Jiang H."/>
            <person name="Liu Y."/>
            <person name="Qu J."/>
            <person name="Song X.-Z."/>
            <person name="Zhang L."/>
            <person name="Villasana D."/>
            <person name="Johnson A."/>
            <person name="Liu J."/>
            <person name="Liyanage D."/>
            <person name="Lorensuhewa L."/>
            <person name="Robinson T."/>
            <person name="Song A."/>
            <person name="Song B.-B."/>
            <person name="Dinh H."/>
            <person name="Thornton R."/>
            <person name="Coyle M."/>
            <person name="Francisco L."/>
            <person name="Jackson L."/>
            <person name="Javaid M."/>
            <person name="Korchina V."/>
            <person name="Kovar C."/>
            <person name="Mata R."/>
            <person name="Mathew T."/>
            <person name="Ngo R."/>
            <person name="Nguyen L."/>
            <person name="Nguyen N."/>
            <person name="Okwuonu G."/>
            <person name="Ongeri F."/>
            <person name="Pham C."/>
            <person name="Simmons D."/>
            <person name="Wilczek-Boney K."/>
            <person name="Hale W."/>
            <person name="Jakkamsetti A."/>
            <person name="Pham P."/>
            <person name="Ruth R."/>
            <person name="San Lucas F."/>
            <person name="Warren J."/>
            <person name="Zhang J."/>
            <person name="Zhao Z."/>
            <person name="Zhou C."/>
            <person name="Zhu D."/>
            <person name="Lee S."/>
            <person name="Bess C."/>
            <person name="Blankenburg K."/>
            <person name="Forbes L."/>
            <person name="Fu Q."/>
            <person name="Gubbala S."/>
            <person name="Hirani K."/>
            <person name="Jayaseelan J.C."/>
            <person name="Lara F."/>
            <person name="Munidasa M."/>
            <person name="Palculict T."/>
            <person name="Patil S."/>
            <person name="Pu L.-L."/>
            <person name="Saada N."/>
            <person name="Tang L."/>
            <person name="Weissenberger G."/>
            <person name="Zhu Y."/>
            <person name="Hemphill L."/>
            <person name="Shang Y."/>
            <person name="Youmans B."/>
            <person name="Ayvaz T."/>
            <person name="Ross M."/>
            <person name="Santibanez J."/>
            <person name="Aqrawi P."/>
            <person name="Gross S."/>
            <person name="Joshi V."/>
            <person name="Fowler G."/>
            <person name="Nazareth L."/>
            <person name="Reid J."/>
            <person name="Worley K."/>
            <person name="Petrosino J."/>
            <person name="Highlander S."/>
            <person name="Gibbs R."/>
        </authorList>
    </citation>
    <scope>NUCLEOTIDE SEQUENCE [LARGE SCALE GENOMIC DNA]</scope>
    <source>
        <strain evidence="3 4">DSM 15829</strain>
    </source>
</reference>
<evidence type="ECO:0008006" key="5">
    <source>
        <dbReference type="Google" id="ProtNLM"/>
    </source>
</evidence>
<dbReference type="GeneID" id="93210773"/>
<feature type="coiled-coil region" evidence="1">
    <location>
        <begin position="76"/>
        <end position="103"/>
    </location>
</feature>
<gene>
    <name evidence="3" type="ORF">HMPREF0091_11130</name>
</gene>
<dbReference type="OrthoDB" id="3183802at2"/>
<accession>F1T6S9</accession>
<evidence type="ECO:0000256" key="1">
    <source>
        <dbReference type="SAM" id="Coils"/>
    </source>
</evidence>
<feature type="transmembrane region" description="Helical" evidence="2">
    <location>
        <begin position="6"/>
        <end position="28"/>
    </location>
</feature>
<dbReference type="AlphaFoldDB" id="F1T6S9"/>
<dbReference type="EMBL" id="ACGK02000004">
    <property type="protein sequence ID" value="EGF22804.1"/>
    <property type="molecule type" value="Genomic_DNA"/>
</dbReference>
<proteinExistence type="predicted"/>
<sequence length="132" mass="13828">MSAKGTLGFIAGSIVGVAAGVAVGILVAPRSGKESRALAADAINDAWDNARDSYERNSALVNDKFDAMRPTISATTDELRAKVDRARERMDLLRNSLSEAVANSTAAVHQVVDHEGEGAHIEVVESAEPANA</sequence>
<name>F1T6S9_9ACTN</name>
<evidence type="ECO:0000313" key="4">
    <source>
        <dbReference type="Proteomes" id="UP000005947"/>
    </source>
</evidence>
<evidence type="ECO:0000256" key="2">
    <source>
        <dbReference type="SAM" id="Phobius"/>
    </source>
</evidence>
<comment type="caution">
    <text evidence="3">The sequence shown here is derived from an EMBL/GenBank/DDBJ whole genome shotgun (WGS) entry which is preliminary data.</text>
</comment>
<keyword evidence="1" id="KW-0175">Coiled coil</keyword>
<dbReference type="InterPro" id="IPR024623">
    <property type="entry name" value="YtxH"/>
</dbReference>
<organism evidence="3 4">
    <name type="scientific">Fannyhessea vaginae DSM 15829</name>
    <dbReference type="NCBI Taxonomy" id="525256"/>
    <lineage>
        <taxon>Bacteria</taxon>
        <taxon>Bacillati</taxon>
        <taxon>Actinomycetota</taxon>
        <taxon>Coriobacteriia</taxon>
        <taxon>Coriobacteriales</taxon>
        <taxon>Atopobiaceae</taxon>
        <taxon>Fannyhessea</taxon>
    </lineage>
</organism>
<keyword evidence="2" id="KW-1133">Transmembrane helix</keyword>
<keyword evidence="4" id="KW-1185">Reference proteome</keyword>
<dbReference type="RefSeq" id="WP_006303340.1">
    <property type="nucleotide sequence ID" value="NZ_ACGK02000004.1"/>
</dbReference>
<keyword evidence="2" id="KW-0472">Membrane</keyword>
<dbReference type="eggNOG" id="COG4980">
    <property type="taxonomic scope" value="Bacteria"/>
</dbReference>
<dbReference type="Pfam" id="PF12732">
    <property type="entry name" value="YtxH"/>
    <property type="match status" value="1"/>
</dbReference>
<protein>
    <recommendedName>
        <fullName evidence="5">Gas vesicle protein</fullName>
    </recommendedName>
</protein>
<keyword evidence="2" id="KW-0812">Transmembrane</keyword>